<dbReference type="CDD" id="cd19946">
    <property type="entry name" value="GlpA-like_Fer2_BFD-like"/>
    <property type="match status" value="1"/>
</dbReference>
<dbReference type="Pfam" id="PF04324">
    <property type="entry name" value="Fer2_BFD"/>
    <property type="match status" value="1"/>
</dbReference>
<reference evidence="3" key="2">
    <citation type="journal article" date="2021" name="PeerJ">
        <title>Extensive microbial diversity within the chicken gut microbiome revealed by metagenomics and culture.</title>
        <authorList>
            <person name="Gilroy R."/>
            <person name="Ravi A."/>
            <person name="Getino M."/>
            <person name="Pursley I."/>
            <person name="Horton D.L."/>
            <person name="Alikhan N.F."/>
            <person name="Baker D."/>
            <person name="Gharbi K."/>
            <person name="Hall N."/>
            <person name="Watson M."/>
            <person name="Adriaenssens E.M."/>
            <person name="Foster-Nyarko E."/>
            <person name="Jarju S."/>
            <person name="Secka A."/>
            <person name="Antonio M."/>
            <person name="Oren A."/>
            <person name="Chaudhuri R.R."/>
            <person name="La Ragione R."/>
            <person name="Hildebrand F."/>
            <person name="Pallen M.J."/>
        </authorList>
    </citation>
    <scope>NUCLEOTIDE SEQUENCE</scope>
    <source>
        <strain evidence="3">ChiGjej1B1-19959</strain>
    </source>
</reference>
<organism evidence="3 4">
    <name type="scientific">Candidatus Fimenecus excrementigallinarum</name>
    <dbReference type="NCBI Taxonomy" id="2840816"/>
    <lineage>
        <taxon>Bacteria</taxon>
        <taxon>Bacillati</taxon>
        <taxon>Bacillota</taxon>
        <taxon>Clostridia</taxon>
        <taxon>Candidatus Fimenecus</taxon>
    </lineage>
</organism>
<reference evidence="3" key="1">
    <citation type="submission" date="2020-10" db="EMBL/GenBank/DDBJ databases">
        <authorList>
            <person name="Gilroy R."/>
        </authorList>
    </citation>
    <scope>NUCLEOTIDE SEQUENCE</scope>
    <source>
        <strain evidence="3">ChiGjej1B1-19959</strain>
    </source>
</reference>
<feature type="domain" description="BFD-like [2Fe-2S]-binding" evidence="2">
    <location>
        <begin position="398"/>
        <end position="452"/>
    </location>
</feature>
<evidence type="ECO:0000259" key="1">
    <source>
        <dbReference type="Pfam" id="PF01266"/>
    </source>
</evidence>
<dbReference type="InterPro" id="IPR052745">
    <property type="entry name" value="G3P_Oxidase/Oxidoreductase"/>
</dbReference>
<dbReference type="PANTHER" id="PTHR42720:SF1">
    <property type="entry name" value="GLYCEROL 3-PHOSPHATE OXIDASE"/>
    <property type="match status" value="1"/>
</dbReference>
<dbReference type="Gene3D" id="1.10.10.1100">
    <property type="entry name" value="BFD-like [2Fe-2S]-binding domain"/>
    <property type="match status" value="1"/>
</dbReference>
<dbReference type="Gene3D" id="3.50.50.60">
    <property type="entry name" value="FAD/NAD(P)-binding domain"/>
    <property type="match status" value="1"/>
</dbReference>
<evidence type="ECO:0000313" key="3">
    <source>
        <dbReference type="EMBL" id="HIU36450.1"/>
    </source>
</evidence>
<evidence type="ECO:0000259" key="2">
    <source>
        <dbReference type="Pfam" id="PF04324"/>
    </source>
</evidence>
<evidence type="ECO:0000313" key="4">
    <source>
        <dbReference type="Proteomes" id="UP000824071"/>
    </source>
</evidence>
<dbReference type="InterPro" id="IPR036188">
    <property type="entry name" value="FAD/NAD-bd_sf"/>
</dbReference>
<dbReference type="Pfam" id="PF01266">
    <property type="entry name" value="DAO"/>
    <property type="match status" value="1"/>
</dbReference>
<comment type="caution">
    <text evidence="3">The sequence shown here is derived from an EMBL/GenBank/DDBJ whole genome shotgun (WGS) entry which is preliminary data.</text>
</comment>
<dbReference type="InterPro" id="IPR007419">
    <property type="entry name" value="BFD-like_2Fe2S-bd_dom"/>
</dbReference>
<dbReference type="PANTHER" id="PTHR42720">
    <property type="entry name" value="GLYCEROL-3-PHOSPHATE DEHYDROGENASE"/>
    <property type="match status" value="1"/>
</dbReference>
<gene>
    <name evidence="3" type="ORF">IAC53_07600</name>
</gene>
<proteinExistence type="predicted"/>
<dbReference type="Proteomes" id="UP000824071">
    <property type="component" value="Unassembled WGS sequence"/>
</dbReference>
<sequence>MKFDVAVIGGGVIGALIARALSRTDLRVALLEKCNDVAMGTTKANSAIVHGGFDAANGTLKAKLNVRGTALMPALCKTLNVPYRNNGSLVLAFSDEEMQHVRALYERGQKNGVPKLSVLDGDAVRQLEPHVSGEVVGALLSETAGIVCPYELTIAATENAVENGVEFYRNCCVTGMDKLDGGFCLQTTRGEIEAGYVVNAAGIHADEIARMIGDDSITLVARKGEYYLLDKAYGYLADHTIFQCPNKMGKGVLVTPTVDGNLLIGPSALDVEDKEDVDTTADGLSFVFEKAKRSVPELTLRGAITSFAGMRAHPTSDDFIIGFSEKSDRFLHVAGIESPGLSAAPAIAEMVYDLLCARIEPRVRADFRPERPAPVRFRHLSKTQREALVAKNKAYGRVICRCETITEGEILDAIHAPAGARDVDGVKRRTRAGMGRCQGGFCGSKVVEILARELNVPINEITKFGGDSKILFDKTK</sequence>
<dbReference type="Gene3D" id="3.30.9.10">
    <property type="entry name" value="D-Amino Acid Oxidase, subunit A, domain 2"/>
    <property type="match status" value="1"/>
</dbReference>
<protein>
    <submittedName>
        <fullName evidence="3">NAD(P)/FAD-dependent oxidoreductase</fullName>
    </submittedName>
</protein>
<dbReference type="AlphaFoldDB" id="A0A9D1IGG6"/>
<dbReference type="SUPFAM" id="SSF51905">
    <property type="entry name" value="FAD/NAD(P)-binding domain"/>
    <property type="match status" value="1"/>
</dbReference>
<feature type="domain" description="FAD dependent oxidoreductase" evidence="1">
    <location>
        <begin position="4"/>
        <end position="353"/>
    </location>
</feature>
<name>A0A9D1IGG6_9FIRM</name>
<dbReference type="EMBL" id="DVMW01000043">
    <property type="protein sequence ID" value="HIU36450.1"/>
    <property type="molecule type" value="Genomic_DNA"/>
</dbReference>
<accession>A0A9D1IGG6</accession>
<dbReference type="InterPro" id="IPR006076">
    <property type="entry name" value="FAD-dep_OxRdtase"/>
</dbReference>
<dbReference type="InterPro" id="IPR041854">
    <property type="entry name" value="BFD-like_2Fe2S-bd_dom_sf"/>
</dbReference>